<dbReference type="EMBL" id="KZ987897">
    <property type="protein sequence ID" value="RKP14034.1"/>
    <property type="molecule type" value="Genomic_DNA"/>
</dbReference>
<name>A0A4P9Y5D9_9FUNG</name>
<dbReference type="AlphaFoldDB" id="A0A4P9Y5D9"/>
<dbReference type="CDD" id="cd06223">
    <property type="entry name" value="PRTases_typeI"/>
    <property type="match status" value="1"/>
</dbReference>
<keyword evidence="3" id="KW-0328">Glycosyltransferase</keyword>
<feature type="transmembrane region" description="Helical" evidence="1">
    <location>
        <begin position="32"/>
        <end position="53"/>
    </location>
</feature>
<gene>
    <name evidence="3" type="ORF">BJ684DRAFT_9203</name>
</gene>
<feature type="non-terminal residue" evidence="3">
    <location>
        <position position="1"/>
    </location>
</feature>
<evidence type="ECO:0000313" key="3">
    <source>
        <dbReference type="EMBL" id="RKP14034.1"/>
    </source>
</evidence>
<reference evidence="4" key="1">
    <citation type="journal article" date="2018" name="Nat. Microbiol.">
        <title>Leveraging single-cell genomics to expand the fungal tree of life.</title>
        <authorList>
            <person name="Ahrendt S.R."/>
            <person name="Quandt C.A."/>
            <person name="Ciobanu D."/>
            <person name="Clum A."/>
            <person name="Salamov A."/>
            <person name="Andreopoulos B."/>
            <person name="Cheng J.F."/>
            <person name="Woyke T."/>
            <person name="Pelin A."/>
            <person name="Henrissat B."/>
            <person name="Reynolds N.K."/>
            <person name="Benny G.L."/>
            <person name="Smith M.E."/>
            <person name="James T.Y."/>
            <person name="Grigoriev I.V."/>
        </authorList>
    </citation>
    <scope>NUCLEOTIDE SEQUENCE [LARGE SCALE GENOMIC DNA]</scope>
</reference>
<proteinExistence type="predicted"/>
<keyword evidence="1" id="KW-0812">Transmembrane</keyword>
<organism evidence="3 4">
    <name type="scientific">Piptocephalis cylindrospora</name>
    <dbReference type="NCBI Taxonomy" id="1907219"/>
    <lineage>
        <taxon>Eukaryota</taxon>
        <taxon>Fungi</taxon>
        <taxon>Fungi incertae sedis</taxon>
        <taxon>Zoopagomycota</taxon>
        <taxon>Zoopagomycotina</taxon>
        <taxon>Zoopagomycetes</taxon>
        <taxon>Zoopagales</taxon>
        <taxon>Piptocephalidaceae</taxon>
        <taxon>Piptocephalis</taxon>
    </lineage>
</organism>
<keyword evidence="4" id="KW-1185">Reference proteome</keyword>
<sequence>ATVHHLGLYRDSHSLAPIEYYNKLPASPTHSLYIVLDPMVATGGTATAVLAILKDWGVTRVKLVAVCASKKSLESLQNQFPEAQVYVGVVDETLNDQGYVVPGIGDSGDRLYNTPHVE</sequence>
<dbReference type="Proteomes" id="UP000267251">
    <property type="component" value="Unassembled WGS sequence"/>
</dbReference>
<dbReference type="InterPro" id="IPR029057">
    <property type="entry name" value="PRTase-like"/>
</dbReference>
<keyword evidence="1" id="KW-0472">Membrane</keyword>
<keyword evidence="3" id="KW-0808">Transferase</keyword>
<evidence type="ECO:0000313" key="4">
    <source>
        <dbReference type="Proteomes" id="UP000267251"/>
    </source>
</evidence>
<protein>
    <submittedName>
        <fullName evidence="3">Uracil phosphoribosyltransferase-domain-containing protein</fullName>
    </submittedName>
</protein>
<evidence type="ECO:0000256" key="1">
    <source>
        <dbReference type="SAM" id="Phobius"/>
    </source>
</evidence>
<dbReference type="InterPro" id="IPR000836">
    <property type="entry name" value="PRTase_dom"/>
</dbReference>
<accession>A0A4P9Y5D9</accession>
<evidence type="ECO:0000259" key="2">
    <source>
        <dbReference type="Pfam" id="PF14681"/>
    </source>
</evidence>
<dbReference type="OrthoDB" id="10257085at2759"/>
<feature type="domain" description="Phosphoribosyltransferase" evidence="2">
    <location>
        <begin position="1"/>
        <end position="114"/>
    </location>
</feature>
<dbReference type="GO" id="GO:0016757">
    <property type="term" value="F:glycosyltransferase activity"/>
    <property type="evidence" value="ECO:0007669"/>
    <property type="project" value="UniProtKB-KW"/>
</dbReference>
<dbReference type="Pfam" id="PF14681">
    <property type="entry name" value="UPRTase"/>
    <property type="match status" value="1"/>
</dbReference>
<keyword evidence="1" id="KW-1133">Transmembrane helix</keyword>
<dbReference type="Gene3D" id="3.40.50.2020">
    <property type="match status" value="1"/>
</dbReference>
<dbReference type="SUPFAM" id="SSF53271">
    <property type="entry name" value="PRTase-like"/>
    <property type="match status" value="1"/>
</dbReference>
<dbReference type="NCBIfam" id="NF001097">
    <property type="entry name" value="PRK00129.1"/>
    <property type="match status" value="1"/>
</dbReference>